<comment type="caution">
    <text evidence="5">The sequence shown here is derived from an EMBL/GenBank/DDBJ whole genome shotgun (WGS) entry which is preliminary data.</text>
</comment>
<feature type="region of interest" description="Disordered" evidence="3">
    <location>
        <begin position="28"/>
        <end position="67"/>
    </location>
</feature>
<feature type="region of interest" description="Disordered" evidence="3">
    <location>
        <begin position="87"/>
        <end position="110"/>
    </location>
</feature>
<dbReference type="InterPro" id="IPR023365">
    <property type="entry name" value="Sortase_dom-sf"/>
</dbReference>
<organism evidence="5 6">
    <name type="scientific">Bifidobacterium erythrocebi</name>
    <dbReference type="NCBI Taxonomy" id="2675325"/>
    <lineage>
        <taxon>Bacteria</taxon>
        <taxon>Bacillati</taxon>
        <taxon>Actinomycetota</taxon>
        <taxon>Actinomycetes</taxon>
        <taxon>Bifidobacteriales</taxon>
        <taxon>Bifidobacteriaceae</taxon>
        <taxon>Bifidobacterium</taxon>
    </lineage>
</organism>
<evidence type="ECO:0000256" key="2">
    <source>
        <dbReference type="PIRSR" id="PIRSR605754-1"/>
    </source>
</evidence>
<keyword evidence="6" id="KW-1185">Reference proteome</keyword>
<proteinExistence type="predicted"/>
<feature type="compositionally biased region" description="Low complexity" evidence="3">
    <location>
        <begin position="192"/>
        <end position="204"/>
    </location>
</feature>
<dbReference type="Gene3D" id="2.40.260.10">
    <property type="entry name" value="Sortase"/>
    <property type="match status" value="1"/>
</dbReference>
<evidence type="ECO:0000256" key="1">
    <source>
        <dbReference type="ARBA" id="ARBA00022801"/>
    </source>
</evidence>
<sequence>MSGKRTRHVGDVASRLCGLLARFVPGLSAAADSPTDSGDSAGLDVSGASADSRGDVRGGLRDDLHGDMPSQVALDAAGHVTSKPAASTFVDADDAERSAEPSTFVDGESRDAEPLVGVAAASTFVERDSKTVGIAGNEASTFVEHSSAESSSDASAASTFVDDEPSESDPSESDSADLTDPSDHNTPSTLSAPGTPINPIAAPTTPDPDHSPNPNGPILPSLYTPLPLTATITPNPAATTPLTLTTWEHITGTDQEGLAERKAERRETRRSNFFGILSILLITVSALVIGTPFAMRASEQHQANNVSSQSAKTVAGWPYPKAKEALAAARAYNQRLAKTSQSVIGEAHDPFASESGGSKTSKEDDSLAAKDKEYQSLLDTGEGVMGTVRIPKISVNLPIYHGTSEDALARGVGHLYGTSLPAGGKNSHTVLTGHRGLVNAELFTRLDELRKGDYIYIDVMGETLGYKVDRISVIEPSDVSKLKVEPGKDRITLMTCTPYGVNTHRLLVSGLRGKIPHPIPDPDAAPKDVRAIAVRVALVAGGCVLAVWLWLGCLAPNRDRWMLIQHAGSRPDWL</sequence>
<dbReference type="NCBIfam" id="NF033745">
    <property type="entry name" value="class_C_sortase"/>
    <property type="match status" value="1"/>
</dbReference>
<evidence type="ECO:0000313" key="6">
    <source>
        <dbReference type="Proteomes" id="UP000529710"/>
    </source>
</evidence>
<dbReference type="EMBL" id="JAAIIF010000017">
    <property type="protein sequence ID" value="NMM96859.1"/>
    <property type="molecule type" value="Genomic_DNA"/>
</dbReference>
<evidence type="ECO:0000256" key="3">
    <source>
        <dbReference type="SAM" id="MobiDB-lite"/>
    </source>
</evidence>
<dbReference type="NCBIfam" id="TIGR01076">
    <property type="entry name" value="sortase_fam"/>
    <property type="match status" value="1"/>
</dbReference>
<dbReference type="Proteomes" id="UP000529710">
    <property type="component" value="Unassembled WGS sequence"/>
</dbReference>
<feature type="transmembrane region" description="Helical" evidence="4">
    <location>
        <begin position="532"/>
        <end position="555"/>
    </location>
</feature>
<evidence type="ECO:0000256" key="4">
    <source>
        <dbReference type="SAM" id="Phobius"/>
    </source>
</evidence>
<dbReference type="CDD" id="cd05827">
    <property type="entry name" value="Sortase_C"/>
    <property type="match status" value="1"/>
</dbReference>
<keyword evidence="4" id="KW-0812">Transmembrane</keyword>
<dbReference type="GO" id="GO:0016787">
    <property type="term" value="F:hydrolase activity"/>
    <property type="evidence" value="ECO:0007669"/>
    <property type="project" value="UniProtKB-KW"/>
</dbReference>
<reference evidence="5 6" key="1">
    <citation type="submission" date="2020-02" db="EMBL/GenBank/DDBJ databases">
        <title>Characterization of phylogenetic diversity of novel bifidobacterial species isolated in Czech ZOOs.</title>
        <authorList>
            <person name="Lugli G.A."/>
            <person name="Vera N.B."/>
            <person name="Ventura M."/>
        </authorList>
    </citation>
    <scope>NUCLEOTIDE SEQUENCE [LARGE SCALE GENOMIC DNA]</scope>
    <source>
        <strain evidence="5 6">DSM 109960</strain>
    </source>
</reference>
<keyword evidence="4" id="KW-1133">Transmembrane helix</keyword>
<gene>
    <name evidence="5" type="ORF">G1C98_1595</name>
</gene>
<dbReference type="SUPFAM" id="SSF63817">
    <property type="entry name" value="Sortase"/>
    <property type="match status" value="1"/>
</dbReference>
<evidence type="ECO:0000313" key="5">
    <source>
        <dbReference type="EMBL" id="NMM96859.1"/>
    </source>
</evidence>
<dbReference type="Pfam" id="PF04203">
    <property type="entry name" value="Sortase"/>
    <property type="match status" value="1"/>
</dbReference>
<feature type="region of interest" description="Disordered" evidence="3">
    <location>
        <begin position="341"/>
        <end position="368"/>
    </location>
</feature>
<feature type="transmembrane region" description="Helical" evidence="4">
    <location>
        <begin position="273"/>
        <end position="295"/>
    </location>
</feature>
<feature type="compositionally biased region" description="Low complexity" evidence="3">
    <location>
        <begin position="148"/>
        <end position="158"/>
    </location>
</feature>
<feature type="compositionally biased region" description="Acidic residues" evidence="3">
    <location>
        <begin position="161"/>
        <end position="177"/>
    </location>
</feature>
<dbReference type="InterPro" id="IPR042002">
    <property type="entry name" value="Sortase_C"/>
</dbReference>
<feature type="active site" description="Proton donor/acceptor" evidence="2">
    <location>
        <position position="434"/>
    </location>
</feature>
<protein>
    <submittedName>
        <fullName evidence="5">Sortase family protein</fullName>
    </submittedName>
</protein>
<accession>A0A7Y0HWF0</accession>
<feature type="region of interest" description="Disordered" evidence="3">
    <location>
        <begin position="143"/>
        <end position="222"/>
    </location>
</feature>
<feature type="active site" description="Acyl-thioester intermediate" evidence="2">
    <location>
        <position position="496"/>
    </location>
</feature>
<feature type="compositionally biased region" description="Basic and acidic residues" evidence="3">
    <location>
        <begin position="52"/>
        <end position="66"/>
    </location>
</feature>
<name>A0A7Y0HWF0_9BIFI</name>
<dbReference type="InterPro" id="IPR005754">
    <property type="entry name" value="Sortase"/>
</dbReference>
<keyword evidence="1" id="KW-0378">Hydrolase</keyword>
<dbReference type="AlphaFoldDB" id="A0A7Y0HWF0"/>
<keyword evidence="4" id="KW-0472">Membrane</keyword>